<proteinExistence type="predicted"/>
<organism evidence="2 3">
    <name type="scientific">Phlyctema vagabunda</name>
    <dbReference type="NCBI Taxonomy" id="108571"/>
    <lineage>
        <taxon>Eukaryota</taxon>
        <taxon>Fungi</taxon>
        <taxon>Dikarya</taxon>
        <taxon>Ascomycota</taxon>
        <taxon>Pezizomycotina</taxon>
        <taxon>Leotiomycetes</taxon>
        <taxon>Helotiales</taxon>
        <taxon>Dermateaceae</taxon>
        <taxon>Phlyctema</taxon>
    </lineage>
</organism>
<name>A0ABR4PID9_9HELO</name>
<protein>
    <submittedName>
        <fullName evidence="2">Oxidoreductase OrdL 1</fullName>
    </submittedName>
</protein>
<dbReference type="Proteomes" id="UP001629113">
    <property type="component" value="Unassembled WGS sequence"/>
</dbReference>
<dbReference type="Gene3D" id="3.50.50.60">
    <property type="entry name" value="FAD/NAD(P)-binding domain"/>
    <property type="match status" value="1"/>
</dbReference>
<feature type="domain" description="FAD dependent oxidoreductase" evidence="1">
    <location>
        <begin position="75"/>
        <end position="484"/>
    </location>
</feature>
<dbReference type="Gene3D" id="3.30.9.10">
    <property type="entry name" value="D-Amino Acid Oxidase, subunit A, domain 2"/>
    <property type="match status" value="1"/>
</dbReference>
<dbReference type="PANTHER" id="PTHR13847">
    <property type="entry name" value="SARCOSINE DEHYDROGENASE-RELATED"/>
    <property type="match status" value="1"/>
</dbReference>
<evidence type="ECO:0000313" key="2">
    <source>
        <dbReference type="EMBL" id="KAL3423093.1"/>
    </source>
</evidence>
<dbReference type="InterPro" id="IPR036188">
    <property type="entry name" value="FAD/NAD-bd_sf"/>
</dbReference>
<comment type="caution">
    <text evidence="2">The sequence shown here is derived from an EMBL/GenBank/DDBJ whole genome shotgun (WGS) entry which is preliminary data.</text>
</comment>
<dbReference type="SUPFAM" id="SSF51905">
    <property type="entry name" value="FAD/NAD(P)-binding domain"/>
    <property type="match status" value="1"/>
</dbReference>
<keyword evidence="3" id="KW-1185">Reference proteome</keyword>
<dbReference type="PANTHER" id="PTHR13847:SF213">
    <property type="entry name" value="DEPENDENT OXIDOREDUCTASE, PUTATIVE-RELATED"/>
    <property type="match status" value="1"/>
</dbReference>
<evidence type="ECO:0000259" key="1">
    <source>
        <dbReference type="Pfam" id="PF01266"/>
    </source>
</evidence>
<dbReference type="Pfam" id="PF01266">
    <property type="entry name" value="DAO"/>
    <property type="match status" value="1"/>
</dbReference>
<dbReference type="EMBL" id="JBFCZG010000004">
    <property type="protein sequence ID" value="KAL3423093.1"/>
    <property type="molecule type" value="Genomic_DNA"/>
</dbReference>
<dbReference type="InterPro" id="IPR006076">
    <property type="entry name" value="FAD-dep_OxRdtase"/>
</dbReference>
<reference evidence="2 3" key="1">
    <citation type="submission" date="2024-06" db="EMBL/GenBank/DDBJ databases">
        <title>Complete genome of Phlyctema vagabunda strain 19-DSS-EL-015.</title>
        <authorList>
            <person name="Fiorenzani C."/>
        </authorList>
    </citation>
    <scope>NUCLEOTIDE SEQUENCE [LARGE SCALE GENOMIC DNA]</scope>
    <source>
        <strain evidence="2 3">19-DSS-EL-015</strain>
    </source>
</reference>
<accession>A0ABR4PID9</accession>
<gene>
    <name evidence="2" type="ORF">PVAG01_04840</name>
</gene>
<evidence type="ECO:0000313" key="3">
    <source>
        <dbReference type="Proteomes" id="UP001629113"/>
    </source>
</evidence>
<sequence length="534" mass="57364">MGVIQSRIRDVYLSIQTLVVALSEMNADFNALLARIDTKPGLPVSDPTSSFWLTSPPFPELTKMQSEKLPSSSAVVIIGSGITGASIAFTLLEECKAMGIEKSVLMLEARDITSGATGRNGGHIKVAPYELFSQMKSKLGVEQAKKIVGFQMMHLKVLPSLAREKGWGKAEAREVETVDLFLDDAALLKAKAELAELHTYMPELGKGFQVWDAQEAQKRFSAGTQIKGALSYTAGALWPFRFVTSCLSYLLASYPSLVTVETRTPVTDITVSSSSNNAYPYVLHTPRGKVSAACVIHATEAHASTLISGLRGKLFGVRGTMSAQRPGLDFPRTHGERSWSFIHAKGFDYITQRPAALTSDEEGSEVMTGGGLMLGGRGMDEIGVLQDNDIRTDIGAYLGGILPMVFGAANWGEDAPGGRMKGLWTGTMGFSADGFPFVGRLHESLTSRKITKGEKEDVDIRGEWISAGYGGEGMPQAWLCGVACALMVLGREGVSLEGKAGRPGGKLADWFPEEMLVSKARVARANVNELAGEL</sequence>